<name>A0A6G7ZND7_9SPHN</name>
<reference evidence="1 2" key="1">
    <citation type="submission" date="2020-03" db="EMBL/GenBank/DDBJ databases">
        <title>Sphingomonas sp. nov., isolated from fish.</title>
        <authorList>
            <person name="Hyun D.-W."/>
            <person name="Bae J.-W."/>
        </authorList>
    </citation>
    <scope>NUCLEOTIDE SEQUENCE [LARGE SCALE GENOMIC DNA]</scope>
    <source>
        <strain evidence="1 2">HDW15C</strain>
    </source>
</reference>
<protein>
    <recommendedName>
        <fullName evidence="3">Tetratricopeptide repeat protein</fullName>
    </recommendedName>
</protein>
<dbReference type="Proteomes" id="UP000502502">
    <property type="component" value="Chromosome"/>
</dbReference>
<keyword evidence="2" id="KW-1185">Reference proteome</keyword>
<proteinExistence type="predicted"/>
<dbReference type="EMBL" id="CP049871">
    <property type="protein sequence ID" value="QIL02416.1"/>
    <property type="molecule type" value="Genomic_DNA"/>
</dbReference>
<dbReference type="SUPFAM" id="SSF48452">
    <property type="entry name" value="TPR-like"/>
    <property type="match status" value="1"/>
</dbReference>
<organism evidence="1 2">
    <name type="scientific">Sphingomonas sinipercae</name>
    <dbReference type="NCBI Taxonomy" id="2714944"/>
    <lineage>
        <taxon>Bacteria</taxon>
        <taxon>Pseudomonadati</taxon>
        <taxon>Pseudomonadota</taxon>
        <taxon>Alphaproteobacteria</taxon>
        <taxon>Sphingomonadales</taxon>
        <taxon>Sphingomonadaceae</taxon>
        <taxon>Sphingomonas</taxon>
    </lineage>
</organism>
<sequence>MHGGRAIAGAVVGLLLAALSGANAYVLLKAESDPARAQKIWAGHPAVLRSVAFQDIGLAAAARREPGSDTLAKVERLAANAPLEPDAFLINGALAQRAGDSKRAEQLFLEARQRDPRSAAARYLLADYYLRSGATLKGLQELAILGRLVNGATAQLVPGLAAYARQPGAAVELKRILAANPELEGPVLASLSEDASNADLVLTLASKPAPGAPPPAWQRALLQSLVQSGQFAKAHSTWSRLAGLPAVPTGIFKPAFAPSPAPPPFNWSFAEAGGGVAEPISGGGLHVLYFGREDVALASQTLTLASDRYLFSTQIGGDLANVQQLRWVLRCLPGPGSAFDLPLSKRDGRIFRAEFTVPASGCGAQRLELRGVGEEMAKSSDVTIGALQLTRIAGQ</sequence>
<dbReference type="AlphaFoldDB" id="A0A6G7ZND7"/>
<dbReference type="KEGG" id="ssin:G7078_06175"/>
<dbReference type="Gene3D" id="1.25.40.10">
    <property type="entry name" value="Tetratricopeptide repeat domain"/>
    <property type="match status" value="1"/>
</dbReference>
<dbReference type="InterPro" id="IPR011990">
    <property type="entry name" value="TPR-like_helical_dom_sf"/>
</dbReference>
<accession>A0A6G7ZND7</accession>
<evidence type="ECO:0000313" key="2">
    <source>
        <dbReference type="Proteomes" id="UP000502502"/>
    </source>
</evidence>
<evidence type="ECO:0000313" key="1">
    <source>
        <dbReference type="EMBL" id="QIL02416.1"/>
    </source>
</evidence>
<dbReference type="RefSeq" id="WP_166094087.1">
    <property type="nucleotide sequence ID" value="NZ_CP049871.1"/>
</dbReference>
<gene>
    <name evidence="1" type="ORF">G7078_06175</name>
</gene>
<evidence type="ECO:0008006" key="3">
    <source>
        <dbReference type="Google" id="ProtNLM"/>
    </source>
</evidence>